<dbReference type="Gene3D" id="3.10.20.410">
    <property type="match status" value="1"/>
</dbReference>
<dbReference type="InterPro" id="IPR025885">
    <property type="entry name" value="PapC_N"/>
</dbReference>
<dbReference type="RefSeq" id="WP_015704150.1">
    <property type="nucleotide sequence ID" value="NC_015663.1"/>
</dbReference>
<evidence type="ECO:0000256" key="1">
    <source>
        <dbReference type="ARBA" id="ARBA00004571"/>
    </source>
</evidence>
<dbReference type="EMBL" id="CP002824">
    <property type="protein sequence ID" value="AEG96753.1"/>
    <property type="molecule type" value="Genomic_DNA"/>
</dbReference>
<dbReference type="FunFam" id="2.60.40.2610:FF:000001">
    <property type="entry name" value="Outer membrane fimbrial usher protein"/>
    <property type="match status" value="1"/>
</dbReference>
<keyword evidence="5 10" id="KW-1029">Fimbrium biogenesis</keyword>
<evidence type="ECO:0000256" key="9">
    <source>
        <dbReference type="ARBA" id="ARBA00023237"/>
    </source>
</evidence>
<evidence type="ECO:0000313" key="13">
    <source>
        <dbReference type="EMBL" id="AEG96753.1"/>
    </source>
</evidence>
<dbReference type="InterPro" id="IPR025949">
    <property type="entry name" value="PapC-like_C"/>
</dbReference>
<protein>
    <submittedName>
        <fullName evidence="13">Fimbrial usher family protein</fullName>
    </submittedName>
</protein>
<dbReference type="Pfam" id="PF13953">
    <property type="entry name" value="PapC_C"/>
    <property type="match status" value="1"/>
</dbReference>
<evidence type="ECO:0000256" key="8">
    <source>
        <dbReference type="ARBA" id="ARBA00023136"/>
    </source>
</evidence>
<dbReference type="HOGENOM" id="CLU_009120_3_1_6"/>
<evidence type="ECO:0000256" key="6">
    <source>
        <dbReference type="ARBA" id="ARBA00022692"/>
    </source>
</evidence>
<dbReference type="InterPro" id="IPR037224">
    <property type="entry name" value="PapC_N_sf"/>
</dbReference>
<gene>
    <name evidence="13" type="ordered locus">EAE_09175</name>
</gene>
<dbReference type="InterPro" id="IPR043142">
    <property type="entry name" value="PapC-like_C_sf"/>
</dbReference>
<name>A0A0H3FQK6_KLEAK</name>
<dbReference type="GO" id="GO:0015473">
    <property type="term" value="F:fimbrial usher porin activity"/>
    <property type="evidence" value="ECO:0007669"/>
    <property type="project" value="InterPro"/>
</dbReference>
<organism evidence="13 14">
    <name type="scientific">Klebsiella aerogenes (strain ATCC 13048 / DSM 30053 / CCUG 1429 / JCM 1235 / KCTC 2190 / NBRC 13534 / NCIMB 10102 / NCTC 10006 / CDC 819-56)</name>
    <name type="common">Enterobacter aerogenes</name>
    <dbReference type="NCBI Taxonomy" id="1028307"/>
    <lineage>
        <taxon>Bacteria</taxon>
        <taxon>Pseudomonadati</taxon>
        <taxon>Pseudomonadota</taxon>
        <taxon>Gammaproteobacteria</taxon>
        <taxon>Enterobacterales</taxon>
        <taxon>Enterobacteriaceae</taxon>
        <taxon>Klebsiella/Raoultella group</taxon>
        <taxon>Klebsiella</taxon>
    </lineage>
</organism>
<dbReference type="PANTHER" id="PTHR30451">
    <property type="entry name" value="OUTER MEMBRANE USHER PROTEIN"/>
    <property type="match status" value="1"/>
</dbReference>
<dbReference type="PANTHER" id="PTHR30451:SF21">
    <property type="entry name" value="FIMBRIAL USHER DOMAIN-CONTAINING PROTEIN YDET-RELATED"/>
    <property type="match status" value="1"/>
</dbReference>
<accession>A0A0H3FQK6</accession>
<dbReference type="InterPro" id="IPR000015">
    <property type="entry name" value="Fimb_usher"/>
</dbReference>
<dbReference type="InterPro" id="IPR042186">
    <property type="entry name" value="FimD_plug_dom"/>
</dbReference>
<sequence length="848" mass="92612">MQNKNKDLFKLSAPGIALLAAFFSGLDNKAQARDFFDPSFINSLNGSDPSNAPDLSVFEARNAQAPGNYRVDIVFNGQYLDTKTIKFVIDNSRASTASDEIKLAPCFSLKDLSQYGVRVKAFTKLQEDANGCTNLTVIPDTKADFDFNAQRLNISIPQAALSTVVQGFIPEDQFDDGINALLVNYQFSGSDDFESEDEYYSLNLQSGLNLGPWRIRNLSTWNKTKGDAGDWESAYLYMQRSIRPINSNLVMGESSSLSGIFDSVPFTGVQLATDTSMLPESLRGYAPIIRGIAKTNARVIVKQNGYQVYQTYVAPGAFEITDMYPSGGSGDLYVTVEESDGSKQEFIVPFATLPVMVREGQLQYEITSGKYRPYDDGVHETPFTQATASYGVSSSLTAYGGMQMASHYQALSSGLGYNLGDFGAASADVTQAWSKMQDREKTSGQSWRIRYGKNILDTGTNITIAGYRYSTKGFNTLSEVLDSYANDGRYTTRSLRNRTNLTLNQSLGKGLGSVSISGLVEDYWDDKRTNKSISVGYNGGFRNVNFYLGYSYSRYTWSNNSSDSDAQDDQRITLTVTLPISNWLPGTYTSYQLTNSNPGSTDQSVAIGGVGLENDSLDWSIQQGYSNREYYSGDMRATYNGSQGSINAGYSYDRDSQRVDYGASGSIIAHADGITLGQDITDAAVLVKAPGLDNVKLTTDSTISTDYRGYAIVPYVTPYRRTDITLDSTTLGDDMELPETTQTVVPTRGAIVRANYDGKIGQRAFIHLKTASGQDVPYGAMVLLADDAKSQASIVSDAGMVYMSGLQQTGTLNVQWGKSSSQQCKAPFTLPPREGKTAGLNQIEAVCR</sequence>
<feature type="domain" description="PapC N-terminal" evidence="12">
    <location>
        <begin position="36"/>
        <end position="188"/>
    </location>
</feature>
<dbReference type="Proteomes" id="UP000008881">
    <property type="component" value="Chromosome"/>
</dbReference>
<keyword evidence="8 10" id="KW-0472">Membrane</keyword>
<keyword evidence="4" id="KW-1134">Transmembrane beta strand</keyword>
<dbReference type="OrthoDB" id="6554712at2"/>
<evidence type="ECO:0000256" key="2">
    <source>
        <dbReference type="ARBA" id="ARBA00008064"/>
    </source>
</evidence>
<feature type="domain" description="PapC-like C-terminal" evidence="11">
    <location>
        <begin position="766"/>
        <end position="832"/>
    </location>
</feature>
<dbReference type="eggNOG" id="COG3188">
    <property type="taxonomic scope" value="Bacteria"/>
</dbReference>
<dbReference type="Pfam" id="PF13954">
    <property type="entry name" value="PapC_N"/>
    <property type="match status" value="1"/>
</dbReference>
<dbReference type="Gene3D" id="2.60.40.2610">
    <property type="entry name" value="Outer membrane usher protein FimD, plug domain"/>
    <property type="match status" value="1"/>
</dbReference>
<evidence type="ECO:0000256" key="7">
    <source>
        <dbReference type="ARBA" id="ARBA00022729"/>
    </source>
</evidence>
<evidence type="ECO:0000256" key="4">
    <source>
        <dbReference type="ARBA" id="ARBA00022452"/>
    </source>
</evidence>
<reference evidence="13 14" key="1">
    <citation type="journal article" date="2012" name="J. Bacteriol.">
        <title>Complete genome sequence of Enterobacter aerogenes KCTC 2190.</title>
        <authorList>
            <person name="Shin S.H."/>
            <person name="Kim S."/>
            <person name="Kim J.Y."/>
            <person name="Lee S."/>
            <person name="Um Y."/>
            <person name="Oh M.K."/>
            <person name="Kim Y.R."/>
            <person name="Lee J."/>
            <person name="Yang K.S."/>
        </authorList>
    </citation>
    <scope>NUCLEOTIDE SEQUENCE [LARGE SCALE GENOMIC DNA]</scope>
    <source>
        <strain evidence="13 14">KCTC 2190</strain>
    </source>
</reference>
<dbReference type="FunFam" id="2.60.40.3110:FF:000001">
    <property type="entry name" value="Putative fimbrial outer membrane usher"/>
    <property type="match status" value="1"/>
</dbReference>
<dbReference type="Gene3D" id="2.60.40.2070">
    <property type="match status" value="1"/>
</dbReference>
<evidence type="ECO:0000256" key="3">
    <source>
        <dbReference type="ARBA" id="ARBA00022448"/>
    </source>
</evidence>
<comment type="subcellular location">
    <subcellularLocation>
        <location evidence="1 10">Cell outer membrane</location>
        <topology evidence="1 10">Multi-pass membrane protein</topology>
    </subcellularLocation>
</comment>
<evidence type="ECO:0000313" key="14">
    <source>
        <dbReference type="Proteomes" id="UP000008881"/>
    </source>
</evidence>
<evidence type="ECO:0000259" key="12">
    <source>
        <dbReference type="Pfam" id="PF13954"/>
    </source>
</evidence>
<dbReference type="Pfam" id="PF00577">
    <property type="entry name" value="Usher"/>
    <property type="match status" value="1"/>
</dbReference>
<keyword evidence="3 10" id="KW-0813">Transport</keyword>
<comment type="similarity">
    <text evidence="2 10">Belongs to the fimbrial export usher family.</text>
</comment>
<proteinExistence type="inferred from homology"/>
<evidence type="ECO:0000256" key="10">
    <source>
        <dbReference type="RuleBase" id="RU003884"/>
    </source>
</evidence>
<dbReference type="GO" id="GO:0009297">
    <property type="term" value="P:pilus assembly"/>
    <property type="evidence" value="ECO:0007669"/>
    <property type="project" value="InterPro"/>
</dbReference>
<dbReference type="KEGG" id="eae:EAE_09175"/>
<dbReference type="GO" id="GO:0009279">
    <property type="term" value="C:cell outer membrane"/>
    <property type="evidence" value="ECO:0007669"/>
    <property type="project" value="UniProtKB-SubCell"/>
</dbReference>
<keyword evidence="14" id="KW-1185">Reference proteome</keyword>
<keyword evidence="7" id="KW-0732">Signal</keyword>
<dbReference type="AlphaFoldDB" id="A0A0H3FQK6"/>
<dbReference type="InterPro" id="IPR018030">
    <property type="entry name" value="Fimbrial_membr_usher_CS"/>
</dbReference>
<keyword evidence="6 10" id="KW-0812">Transmembrane</keyword>
<evidence type="ECO:0000259" key="11">
    <source>
        <dbReference type="Pfam" id="PF13953"/>
    </source>
</evidence>
<keyword evidence="9 10" id="KW-0998">Cell outer membrane</keyword>
<evidence type="ECO:0000256" key="5">
    <source>
        <dbReference type="ARBA" id="ARBA00022558"/>
    </source>
</evidence>
<dbReference type="Gene3D" id="2.60.40.3110">
    <property type="match status" value="1"/>
</dbReference>
<dbReference type="SUPFAM" id="SSF141729">
    <property type="entry name" value="FimD N-terminal domain-like"/>
    <property type="match status" value="1"/>
</dbReference>
<dbReference type="GeneID" id="93310009"/>
<dbReference type="PROSITE" id="PS01151">
    <property type="entry name" value="FIMBRIAL_USHER"/>
    <property type="match status" value="1"/>
</dbReference>
<dbReference type="PATRIC" id="fig|1028307.3.peg.1822"/>